<accession>A0A5N6PC42</accession>
<reference evidence="1 2" key="1">
    <citation type="submission" date="2019-05" db="EMBL/GenBank/DDBJ databases">
        <title>Mikania micrantha, genome provides insights into the molecular mechanism of rapid growth.</title>
        <authorList>
            <person name="Liu B."/>
        </authorList>
    </citation>
    <scope>NUCLEOTIDE SEQUENCE [LARGE SCALE GENOMIC DNA]</scope>
    <source>
        <strain evidence="1">NLD-2019</strain>
        <tissue evidence="1">Leaf</tissue>
    </source>
</reference>
<protein>
    <submittedName>
        <fullName evidence="1">Uncharacterized protein</fullName>
    </submittedName>
</protein>
<gene>
    <name evidence="1" type="ORF">E3N88_10265</name>
</gene>
<dbReference type="AlphaFoldDB" id="A0A5N6PC42"/>
<evidence type="ECO:0000313" key="2">
    <source>
        <dbReference type="Proteomes" id="UP000326396"/>
    </source>
</evidence>
<dbReference type="EMBL" id="SZYD01000005">
    <property type="protein sequence ID" value="KAD6118994.1"/>
    <property type="molecule type" value="Genomic_DNA"/>
</dbReference>
<sequence length="169" mass="19429">MGVEFGWWGEAWPALIAGFLRPSNQGWEGLTYSKQGRRLEGLLIGGCYAGSPWIARSTAAARRGGGWLEAAQLRISRWVPGKFHREEQGVRKVRKGEFGVCFMAATYAEWIKKRGKFCRLALGLRNPWWNTWWLSKEGKKRIQKVMVCSSCGYEKDDHILDMVFYDKYS</sequence>
<evidence type="ECO:0000313" key="1">
    <source>
        <dbReference type="EMBL" id="KAD6118994.1"/>
    </source>
</evidence>
<dbReference type="Proteomes" id="UP000326396">
    <property type="component" value="Linkage Group LG13"/>
</dbReference>
<keyword evidence="2" id="KW-1185">Reference proteome</keyword>
<comment type="caution">
    <text evidence="1">The sequence shown here is derived from an EMBL/GenBank/DDBJ whole genome shotgun (WGS) entry which is preliminary data.</text>
</comment>
<proteinExistence type="predicted"/>
<name>A0A5N6PC42_9ASTR</name>
<organism evidence="1 2">
    <name type="scientific">Mikania micrantha</name>
    <name type="common">bitter vine</name>
    <dbReference type="NCBI Taxonomy" id="192012"/>
    <lineage>
        <taxon>Eukaryota</taxon>
        <taxon>Viridiplantae</taxon>
        <taxon>Streptophyta</taxon>
        <taxon>Embryophyta</taxon>
        <taxon>Tracheophyta</taxon>
        <taxon>Spermatophyta</taxon>
        <taxon>Magnoliopsida</taxon>
        <taxon>eudicotyledons</taxon>
        <taxon>Gunneridae</taxon>
        <taxon>Pentapetalae</taxon>
        <taxon>asterids</taxon>
        <taxon>campanulids</taxon>
        <taxon>Asterales</taxon>
        <taxon>Asteraceae</taxon>
        <taxon>Asteroideae</taxon>
        <taxon>Heliantheae alliance</taxon>
        <taxon>Eupatorieae</taxon>
        <taxon>Mikania</taxon>
    </lineage>
</organism>